<organism evidence="3 4">
    <name type="scientific">Necator americanus</name>
    <name type="common">Human hookworm</name>
    <dbReference type="NCBI Taxonomy" id="51031"/>
    <lineage>
        <taxon>Eukaryota</taxon>
        <taxon>Metazoa</taxon>
        <taxon>Ecdysozoa</taxon>
        <taxon>Nematoda</taxon>
        <taxon>Chromadorea</taxon>
        <taxon>Rhabditida</taxon>
        <taxon>Rhabditina</taxon>
        <taxon>Rhabditomorpha</taxon>
        <taxon>Strongyloidea</taxon>
        <taxon>Ancylostomatidae</taxon>
        <taxon>Bunostominae</taxon>
        <taxon>Necator</taxon>
    </lineage>
</organism>
<gene>
    <name evidence="3" type="primary">Necator_chrV.g18318</name>
    <name evidence="3" type="ORF">RB195_013527</name>
</gene>
<evidence type="ECO:0008006" key="5">
    <source>
        <dbReference type="Google" id="ProtNLM"/>
    </source>
</evidence>
<reference evidence="3 4" key="1">
    <citation type="submission" date="2023-08" db="EMBL/GenBank/DDBJ databases">
        <title>A Necator americanus chromosomal reference genome.</title>
        <authorList>
            <person name="Ilik V."/>
            <person name="Petrzelkova K.J."/>
            <person name="Pardy F."/>
            <person name="Fuh T."/>
            <person name="Niatou-Singa F.S."/>
            <person name="Gouil Q."/>
            <person name="Baker L."/>
            <person name="Ritchie M.E."/>
            <person name="Jex A.R."/>
            <person name="Gazzola D."/>
            <person name="Li H."/>
            <person name="Toshio Fujiwara R."/>
            <person name="Zhan B."/>
            <person name="Aroian R.V."/>
            <person name="Pafco B."/>
            <person name="Schwarz E.M."/>
        </authorList>
    </citation>
    <scope>NUCLEOTIDE SEQUENCE [LARGE SCALE GENOMIC DNA]</scope>
    <source>
        <strain evidence="3 4">Aroian</strain>
        <tissue evidence="3">Whole animal</tissue>
    </source>
</reference>
<keyword evidence="2" id="KW-0732">Signal</keyword>
<accession>A0ABR1DW07</accession>
<evidence type="ECO:0000256" key="2">
    <source>
        <dbReference type="SAM" id="SignalP"/>
    </source>
</evidence>
<proteinExistence type="predicted"/>
<evidence type="ECO:0000256" key="1">
    <source>
        <dbReference type="SAM" id="MobiDB-lite"/>
    </source>
</evidence>
<name>A0ABR1DW07_NECAM</name>
<protein>
    <recommendedName>
        <fullName evidence="5">Endonuclease/exonuclease/phosphatase domain-containing protein</fullName>
    </recommendedName>
</protein>
<comment type="caution">
    <text evidence="3">The sequence shown here is derived from an EMBL/GenBank/DDBJ whole genome shotgun (WGS) entry which is preliminary data.</text>
</comment>
<dbReference type="Proteomes" id="UP001303046">
    <property type="component" value="Unassembled WGS sequence"/>
</dbReference>
<feature type="signal peptide" evidence="2">
    <location>
        <begin position="1"/>
        <end position="19"/>
    </location>
</feature>
<sequence>MKAKLAVAGLLSLGKSLFATPAYSLLQYPAHLALSSQTSDGMASNVDLHVLLGAAERNKFHVVALQETKCRWSDVRQMNDGTLVTREEKVSSRNVGGAGFVVHPICRPSCRFSRDNLTLSSHSSPPPSAPKNPSMSSTATHKGQQLLNPKLDAFYEELENPIIPTGEAPPQILPSEVRVAIKSMKPGTAFGLNFMSADFLRACGHPLHVILAAYMTSYPQKELFLSIRKVTHSELPSDMLAERVVQSIHKNHPHAHI</sequence>
<dbReference type="EMBL" id="JAVFWL010000005">
    <property type="protein sequence ID" value="KAK6754584.1"/>
    <property type="molecule type" value="Genomic_DNA"/>
</dbReference>
<evidence type="ECO:0000313" key="4">
    <source>
        <dbReference type="Proteomes" id="UP001303046"/>
    </source>
</evidence>
<feature type="region of interest" description="Disordered" evidence="1">
    <location>
        <begin position="117"/>
        <end position="142"/>
    </location>
</feature>
<feature type="chain" id="PRO_5046698595" description="Endonuclease/exonuclease/phosphatase domain-containing protein" evidence="2">
    <location>
        <begin position="20"/>
        <end position="257"/>
    </location>
</feature>
<evidence type="ECO:0000313" key="3">
    <source>
        <dbReference type="EMBL" id="KAK6754584.1"/>
    </source>
</evidence>
<keyword evidence="4" id="KW-1185">Reference proteome</keyword>